<dbReference type="SUPFAM" id="SSF110395">
    <property type="entry name" value="CutC-like"/>
    <property type="match status" value="1"/>
</dbReference>
<dbReference type="InterPro" id="IPR036822">
    <property type="entry name" value="CutC-like_dom_sf"/>
</dbReference>
<dbReference type="GO" id="GO:0005507">
    <property type="term" value="F:copper ion binding"/>
    <property type="evidence" value="ECO:0007669"/>
    <property type="project" value="TreeGrafter"/>
</dbReference>
<keyword evidence="4" id="KW-1185">Reference proteome</keyword>
<comment type="similarity">
    <text evidence="1 2">Belongs to the CutC family.</text>
</comment>
<dbReference type="HAMAP" id="MF_00795">
    <property type="entry name" value="CutC"/>
    <property type="match status" value="1"/>
</dbReference>
<evidence type="ECO:0000313" key="4">
    <source>
        <dbReference type="Proteomes" id="UP000547058"/>
    </source>
</evidence>
<name>A0A7W3FJS2_9GAMM</name>
<dbReference type="Proteomes" id="UP000547058">
    <property type="component" value="Unassembled WGS sequence"/>
</dbReference>
<sequence length="242" mass="25335">MSARRLLEIACDGLGSALAAQQGGADRVELFADLASGGLTPSHGTIAVARERLQLPLFVLVRPRAGDFLYQDWEAAVMLQDIRHCRELGCDGVVLGALTAEGDVDLPLCRELVAAAGDMHVTFHRAFDAVRDPRTALEQIVQLGCTRVLSSGARASAAEGMATLAGTVQQAAGRIGIMAGAGITPDNIAGIALGTGCSELHASAKLRRQSRMRHRNLALAGLEVDHLQTDVAQVAALRTALG</sequence>
<dbReference type="InterPro" id="IPR005627">
    <property type="entry name" value="CutC-like"/>
</dbReference>
<evidence type="ECO:0000313" key="3">
    <source>
        <dbReference type="EMBL" id="MBA8680853.1"/>
    </source>
</evidence>
<dbReference type="AlphaFoldDB" id="A0A7W3FJS2"/>
<proteinExistence type="inferred from homology"/>
<keyword evidence="2" id="KW-0963">Cytoplasm</keyword>
<comment type="caution">
    <text evidence="3">The sequence shown here is derived from an EMBL/GenBank/DDBJ whole genome shotgun (WGS) entry which is preliminary data.</text>
</comment>
<dbReference type="Gene3D" id="3.20.20.380">
    <property type="entry name" value="Copper homeostasis (CutC) domain"/>
    <property type="match status" value="1"/>
</dbReference>
<evidence type="ECO:0000256" key="1">
    <source>
        <dbReference type="ARBA" id="ARBA00007768"/>
    </source>
</evidence>
<reference evidence="3 4" key="1">
    <citation type="submission" date="2020-08" db="EMBL/GenBank/DDBJ databases">
        <title>Stenotrophomonas tumulicola JCM 30961.</title>
        <authorList>
            <person name="Deng Y."/>
        </authorList>
    </citation>
    <scope>NUCLEOTIDE SEQUENCE [LARGE SCALE GENOMIC DNA]</scope>
    <source>
        <strain evidence="3 4">JCM 30961</strain>
    </source>
</reference>
<dbReference type="FunFam" id="3.20.20.380:FF:000001">
    <property type="entry name" value="Copper homeostasis protein CutC"/>
    <property type="match status" value="1"/>
</dbReference>
<dbReference type="Pfam" id="PF03932">
    <property type="entry name" value="CutC"/>
    <property type="match status" value="1"/>
</dbReference>
<organism evidence="3 4">
    <name type="scientific">Stenotrophomonas tumulicola</name>
    <dbReference type="NCBI Taxonomy" id="1685415"/>
    <lineage>
        <taxon>Bacteria</taxon>
        <taxon>Pseudomonadati</taxon>
        <taxon>Pseudomonadota</taxon>
        <taxon>Gammaproteobacteria</taxon>
        <taxon>Lysobacterales</taxon>
        <taxon>Lysobacteraceae</taxon>
        <taxon>Stenotrophomonas</taxon>
    </lineage>
</organism>
<dbReference type="PANTHER" id="PTHR12598:SF0">
    <property type="entry name" value="COPPER HOMEOSTASIS PROTEIN CUTC HOMOLOG"/>
    <property type="match status" value="1"/>
</dbReference>
<comment type="subcellular location">
    <subcellularLocation>
        <location evidence="2">Cytoplasm</location>
    </subcellularLocation>
</comment>
<dbReference type="EMBL" id="JACGXS010000001">
    <property type="protein sequence ID" value="MBA8680853.1"/>
    <property type="molecule type" value="Genomic_DNA"/>
</dbReference>
<dbReference type="RefSeq" id="WP_182338006.1">
    <property type="nucleotide sequence ID" value="NZ_JACGXS010000001.1"/>
</dbReference>
<gene>
    <name evidence="2" type="primary">cutC</name>
    <name evidence="3" type="ORF">H4O11_03435</name>
</gene>
<dbReference type="GO" id="GO:0005737">
    <property type="term" value="C:cytoplasm"/>
    <property type="evidence" value="ECO:0007669"/>
    <property type="project" value="UniProtKB-SubCell"/>
</dbReference>
<accession>A0A7W3FJS2</accession>
<protein>
    <recommendedName>
        <fullName evidence="2">PF03932 family protein CutC</fullName>
    </recommendedName>
</protein>
<evidence type="ECO:0000256" key="2">
    <source>
        <dbReference type="HAMAP-Rule" id="MF_00795"/>
    </source>
</evidence>
<comment type="caution">
    <text evidence="2">Once thought to be involved in copper homeostasis, experiments in E.coli have shown this is not the case.</text>
</comment>
<dbReference type="PANTHER" id="PTHR12598">
    <property type="entry name" value="COPPER HOMEOSTASIS PROTEIN CUTC"/>
    <property type="match status" value="1"/>
</dbReference>